<dbReference type="GO" id="GO:0046983">
    <property type="term" value="F:protein dimerization activity"/>
    <property type="evidence" value="ECO:0007669"/>
    <property type="project" value="InterPro"/>
</dbReference>
<evidence type="ECO:0000256" key="5">
    <source>
        <dbReference type="ARBA" id="ARBA00023242"/>
    </source>
</evidence>
<keyword evidence="4" id="KW-0804">Transcription</keyword>
<evidence type="ECO:0000256" key="4">
    <source>
        <dbReference type="ARBA" id="ARBA00023163"/>
    </source>
</evidence>
<keyword evidence="3" id="KW-0238">DNA-binding</keyword>
<dbReference type="Pfam" id="PF00319">
    <property type="entry name" value="SRF-TF"/>
    <property type="match status" value="1"/>
</dbReference>
<protein>
    <recommendedName>
        <fullName evidence="6">MADS-box domain-containing protein</fullName>
    </recommendedName>
</protein>
<evidence type="ECO:0000313" key="8">
    <source>
        <dbReference type="Proteomes" id="UP000583929"/>
    </source>
</evidence>
<evidence type="ECO:0000256" key="3">
    <source>
        <dbReference type="ARBA" id="ARBA00023125"/>
    </source>
</evidence>
<dbReference type="SUPFAM" id="SSF55455">
    <property type="entry name" value="SRF-like"/>
    <property type="match status" value="1"/>
</dbReference>
<proteinExistence type="predicted"/>
<dbReference type="AlphaFoldDB" id="A0A7J6F0Q0"/>
<dbReference type="InterPro" id="IPR036879">
    <property type="entry name" value="TF_MADSbox_sf"/>
</dbReference>
<evidence type="ECO:0000259" key="6">
    <source>
        <dbReference type="PROSITE" id="PS50066"/>
    </source>
</evidence>
<feature type="domain" description="MADS-box" evidence="6">
    <location>
        <begin position="1"/>
        <end position="48"/>
    </location>
</feature>
<name>A0A7J6F0Q0_CANSA</name>
<dbReference type="PROSITE" id="PS50066">
    <property type="entry name" value="MADS_BOX_2"/>
    <property type="match status" value="1"/>
</dbReference>
<keyword evidence="8" id="KW-1185">Reference proteome</keyword>
<dbReference type="InterPro" id="IPR002100">
    <property type="entry name" value="TF_MADSbox"/>
</dbReference>
<dbReference type="Gene3D" id="3.40.1810.10">
    <property type="entry name" value="Transcription factor, MADS-box"/>
    <property type="match status" value="1"/>
</dbReference>
<evidence type="ECO:0000313" key="7">
    <source>
        <dbReference type="EMBL" id="KAF4364281.1"/>
    </source>
</evidence>
<reference evidence="7 8" key="1">
    <citation type="journal article" date="2020" name="bioRxiv">
        <title>Sequence and annotation of 42 cannabis genomes reveals extensive copy number variation in cannabinoid synthesis and pathogen resistance genes.</title>
        <authorList>
            <person name="Mckernan K.J."/>
            <person name="Helbert Y."/>
            <person name="Kane L.T."/>
            <person name="Ebling H."/>
            <person name="Zhang L."/>
            <person name="Liu B."/>
            <person name="Eaton Z."/>
            <person name="Mclaughlin S."/>
            <person name="Kingan S."/>
            <person name="Baybayan P."/>
            <person name="Concepcion G."/>
            <person name="Jordan M."/>
            <person name="Riva A."/>
            <person name="Barbazuk W."/>
            <person name="Harkins T."/>
        </authorList>
    </citation>
    <scope>NUCLEOTIDE SEQUENCE [LARGE SCALE GENOMIC DNA]</scope>
    <source>
        <strain evidence="8">cv. Jamaican Lion 4</strain>
        <tissue evidence="7">Leaf</tissue>
    </source>
</reference>
<organism evidence="7 8">
    <name type="scientific">Cannabis sativa</name>
    <name type="common">Hemp</name>
    <name type="synonym">Marijuana</name>
    <dbReference type="NCBI Taxonomy" id="3483"/>
    <lineage>
        <taxon>Eukaryota</taxon>
        <taxon>Viridiplantae</taxon>
        <taxon>Streptophyta</taxon>
        <taxon>Embryophyta</taxon>
        <taxon>Tracheophyta</taxon>
        <taxon>Spermatophyta</taxon>
        <taxon>Magnoliopsida</taxon>
        <taxon>eudicotyledons</taxon>
        <taxon>Gunneridae</taxon>
        <taxon>Pentapetalae</taxon>
        <taxon>rosids</taxon>
        <taxon>fabids</taxon>
        <taxon>Rosales</taxon>
        <taxon>Cannabaceae</taxon>
        <taxon>Cannabis</taxon>
    </lineage>
</organism>
<comment type="subcellular location">
    <subcellularLocation>
        <location evidence="1">Nucleus</location>
    </subcellularLocation>
</comment>
<keyword evidence="5" id="KW-0539">Nucleus</keyword>
<sequence>MEKNDKVFLERKTTLKRKARMLTDLCNSKVCLVIYDSKGNLDVWPEDSTNAHSIINNYYTKLESMKRKNNEVCLSNVLEKKLRKLEEKVSCTITTTSTLNGDSSLSLNWDEKLAVLSKNSLMDMAQCLKAKIKVLDEKIDMVKGKDQAILQTLIQNNHDHQFEDDYFNSLPPLLTLPPPPPMPQTYVPLNYEEIQEIYDRSKIPFGQCYEINNDLVHSSKLHYSDFGYYNGDHLQACLQFPVPSSAATYTSNNFWQPSGI</sequence>
<comment type="caution">
    <text evidence="7">The sequence shown here is derived from an EMBL/GenBank/DDBJ whole genome shotgun (WGS) entry which is preliminary data.</text>
</comment>
<accession>A0A803QXR1</accession>
<accession>A0A7J6F0Q0</accession>
<evidence type="ECO:0000256" key="2">
    <source>
        <dbReference type="ARBA" id="ARBA00023015"/>
    </source>
</evidence>
<dbReference type="Proteomes" id="UP000583929">
    <property type="component" value="Unassembled WGS sequence"/>
</dbReference>
<dbReference type="EMBL" id="JAATIQ010000284">
    <property type="protein sequence ID" value="KAF4364281.1"/>
    <property type="molecule type" value="Genomic_DNA"/>
</dbReference>
<dbReference type="GO" id="GO:0003677">
    <property type="term" value="F:DNA binding"/>
    <property type="evidence" value="ECO:0007669"/>
    <property type="project" value="UniProtKB-KW"/>
</dbReference>
<gene>
    <name evidence="7" type="ORF">G4B88_028401</name>
</gene>
<dbReference type="GO" id="GO:0005634">
    <property type="term" value="C:nucleus"/>
    <property type="evidence" value="ECO:0007669"/>
    <property type="project" value="UniProtKB-SubCell"/>
</dbReference>
<evidence type="ECO:0000256" key="1">
    <source>
        <dbReference type="ARBA" id="ARBA00004123"/>
    </source>
</evidence>
<keyword evidence="2" id="KW-0805">Transcription regulation</keyword>